<feature type="domain" description="Glycosyl transferase family 4" evidence="2">
    <location>
        <begin position="27"/>
        <end position="192"/>
    </location>
</feature>
<dbReference type="GO" id="GO:0016740">
    <property type="term" value="F:transferase activity"/>
    <property type="evidence" value="ECO:0007669"/>
    <property type="project" value="UniProtKB-KW"/>
</dbReference>
<reference evidence="4" key="1">
    <citation type="journal article" date="2019" name="Int. J. Syst. Evol. Microbiol.">
        <title>The Global Catalogue of Microorganisms (GCM) 10K type strain sequencing project: providing services to taxonomists for standard genome sequencing and annotation.</title>
        <authorList>
            <consortium name="The Broad Institute Genomics Platform"/>
            <consortium name="The Broad Institute Genome Sequencing Center for Infectious Disease"/>
            <person name="Wu L."/>
            <person name="Ma J."/>
        </authorList>
    </citation>
    <scope>NUCLEOTIDE SEQUENCE [LARGE SCALE GENOMIC DNA]</scope>
    <source>
        <strain evidence="4">NBRC 102122</strain>
    </source>
</reference>
<dbReference type="PANTHER" id="PTHR46401:SF2">
    <property type="entry name" value="GLYCOSYLTRANSFERASE WBBK-RELATED"/>
    <property type="match status" value="1"/>
</dbReference>
<protein>
    <submittedName>
        <fullName evidence="3">Glycosyl transferase</fullName>
    </submittedName>
</protein>
<dbReference type="Proteomes" id="UP001156702">
    <property type="component" value="Unassembled WGS sequence"/>
</dbReference>
<dbReference type="Pfam" id="PF12000">
    <property type="entry name" value="Glyco_trans_4_3"/>
    <property type="match status" value="1"/>
</dbReference>
<dbReference type="EMBL" id="BSOP01000001">
    <property type="protein sequence ID" value="GLR48837.1"/>
    <property type="molecule type" value="Genomic_DNA"/>
</dbReference>
<proteinExistence type="predicted"/>
<dbReference type="PANTHER" id="PTHR46401">
    <property type="entry name" value="GLYCOSYLTRANSFERASE WBBK-RELATED"/>
    <property type="match status" value="1"/>
</dbReference>
<dbReference type="Gene3D" id="3.40.50.2000">
    <property type="entry name" value="Glycogen Phosphorylase B"/>
    <property type="match status" value="1"/>
</dbReference>
<accession>A0ABQ5ZAY6</accession>
<keyword evidence="4" id="KW-1185">Reference proteome</keyword>
<name>A0ABQ5ZAY6_9HYPH</name>
<evidence type="ECO:0000259" key="2">
    <source>
        <dbReference type="Pfam" id="PF12000"/>
    </source>
</evidence>
<dbReference type="RefSeq" id="WP_245081890.1">
    <property type="nucleotide sequence ID" value="NZ_BSOP01000001.1"/>
</dbReference>
<gene>
    <name evidence="3" type="ORF">GCM10007923_00410</name>
</gene>
<evidence type="ECO:0000313" key="4">
    <source>
        <dbReference type="Proteomes" id="UP001156702"/>
    </source>
</evidence>
<organism evidence="3 4">
    <name type="scientific">Shinella yambaruensis</name>
    <dbReference type="NCBI Taxonomy" id="415996"/>
    <lineage>
        <taxon>Bacteria</taxon>
        <taxon>Pseudomonadati</taxon>
        <taxon>Pseudomonadota</taxon>
        <taxon>Alphaproteobacteria</taxon>
        <taxon>Hyphomicrobiales</taxon>
        <taxon>Rhizobiaceae</taxon>
        <taxon>Shinella</taxon>
    </lineage>
</organism>
<sequence>MRILFLHNNFPGQYARIVKYLEGKPGIEMVAGSLATNRQPTSIRRIGYKPHRAPGEGTHFALRFTEKAVIQGQSVYQAFMTARKRGWAPDIILAHSGYGDSLFLKDLWPDAKMLSYLEWYYNFRESEAVFLAPESIEDPHLQLSVRMKNTVFLHDLVAMDWGQCPTPYQKSQIPKVFHDRISLLHDGIDTAFFAPDPSATVSIGGRTFRRGDPVISYVSRGMEPMRGFPQFMEAASILHKERPDAHVVVIGEDKIAYSAERPDGRTYLQWALETFPVDPDRFHFLGKQPLEMLRDVFRVSAAHVYLTAPFVLSWSMMEAMSTGALVVGSDTAPVRDVIADGENGILVPFFEPRLLAGRLCEAIDAPARFVAIRANARATIVERFDARDLTKAYFDLIEKVANGRPGGA</sequence>
<evidence type="ECO:0000313" key="3">
    <source>
        <dbReference type="EMBL" id="GLR48837.1"/>
    </source>
</evidence>
<dbReference type="SUPFAM" id="SSF53756">
    <property type="entry name" value="UDP-Glycosyltransferase/glycogen phosphorylase"/>
    <property type="match status" value="1"/>
</dbReference>
<comment type="caution">
    <text evidence="3">The sequence shown here is derived from an EMBL/GenBank/DDBJ whole genome shotgun (WGS) entry which is preliminary data.</text>
</comment>
<keyword evidence="1 3" id="KW-0808">Transferase</keyword>
<evidence type="ECO:0000256" key="1">
    <source>
        <dbReference type="ARBA" id="ARBA00022679"/>
    </source>
</evidence>
<dbReference type="Pfam" id="PF13692">
    <property type="entry name" value="Glyco_trans_1_4"/>
    <property type="match status" value="1"/>
</dbReference>
<dbReference type="InterPro" id="IPR022623">
    <property type="entry name" value="Glyco_trans_4"/>
</dbReference>